<gene>
    <name evidence="1" type="ORF">TNIN_380691</name>
</gene>
<accession>A0A8X6XS53</accession>
<evidence type="ECO:0000313" key="2">
    <source>
        <dbReference type="Proteomes" id="UP000886998"/>
    </source>
</evidence>
<dbReference type="AlphaFoldDB" id="A0A8X6XS53"/>
<keyword evidence="2" id="KW-1185">Reference proteome</keyword>
<organism evidence="1 2">
    <name type="scientific">Trichonephila inaurata madagascariensis</name>
    <dbReference type="NCBI Taxonomy" id="2747483"/>
    <lineage>
        <taxon>Eukaryota</taxon>
        <taxon>Metazoa</taxon>
        <taxon>Ecdysozoa</taxon>
        <taxon>Arthropoda</taxon>
        <taxon>Chelicerata</taxon>
        <taxon>Arachnida</taxon>
        <taxon>Araneae</taxon>
        <taxon>Araneomorphae</taxon>
        <taxon>Entelegynae</taxon>
        <taxon>Araneoidea</taxon>
        <taxon>Nephilidae</taxon>
        <taxon>Trichonephila</taxon>
        <taxon>Trichonephila inaurata</taxon>
    </lineage>
</organism>
<evidence type="ECO:0000313" key="1">
    <source>
        <dbReference type="EMBL" id="GFY58509.1"/>
    </source>
</evidence>
<name>A0A8X6XS53_9ARAC</name>
<reference evidence="1" key="1">
    <citation type="submission" date="2020-08" db="EMBL/GenBank/DDBJ databases">
        <title>Multicomponent nature underlies the extraordinary mechanical properties of spider dragline silk.</title>
        <authorList>
            <person name="Kono N."/>
            <person name="Nakamura H."/>
            <person name="Mori M."/>
            <person name="Yoshida Y."/>
            <person name="Ohtoshi R."/>
            <person name="Malay A.D."/>
            <person name="Moran D.A.P."/>
            <person name="Tomita M."/>
            <person name="Numata K."/>
            <person name="Arakawa K."/>
        </authorList>
    </citation>
    <scope>NUCLEOTIDE SEQUENCE</scope>
</reference>
<comment type="caution">
    <text evidence="1">The sequence shown here is derived from an EMBL/GenBank/DDBJ whole genome shotgun (WGS) entry which is preliminary data.</text>
</comment>
<dbReference type="EMBL" id="BMAV01012132">
    <property type="protein sequence ID" value="GFY58509.1"/>
    <property type="molecule type" value="Genomic_DNA"/>
</dbReference>
<dbReference type="OrthoDB" id="6430898at2759"/>
<protein>
    <submittedName>
        <fullName evidence="1">Uncharacterized protein</fullName>
    </submittedName>
</protein>
<proteinExistence type="predicted"/>
<dbReference type="Proteomes" id="UP000886998">
    <property type="component" value="Unassembled WGS sequence"/>
</dbReference>
<sequence length="174" mass="19708">MIYEVFLHLLQCSWTLVFRNDLPSFLEIFIFELLLELINHRSPIQFFDGITPDTTLAAQPVTTVEEHIPVVHSFVIWKMCEALELKAKFVPLPGATALPRTSHKGVNQTTIVPVIGLFSVWKICQAIDLSATYDLQIIRTVVFRRSNNPVPVVHSTIIFELCKALDLKAKLAPQ</sequence>